<dbReference type="Proteomes" id="UP001163828">
    <property type="component" value="Unassembled WGS sequence"/>
</dbReference>
<evidence type="ECO:0000313" key="2">
    <source>
        <dbReference type="Proteomes" id="UP001163828"/>
    </source>
</evidence>
<sequence length="169" mass="19159">MALLDKFISCNSHSCASDFFFVYCKLDRKLDGRLVAKDAPVTDNQCPLPDSPALLHCERFPESWAIVIGATAWRAENAGTGRLVGTKLGNDGTFHYTPDRLVLGKIHFPKPKADKAVLFERLEKVVPGGKFEYTKQIMEVVTQQAKSWKPDEKGFQTYERMYQQMEVQI</sequence>
<accession>A0ABQ8QMQ7</accession>
<organism evidence="1 2">
    <name type="scientific">Lentinula boryana</name>
    <dbReference type="NCBI Taxonomy" id="40481"/>
    <lineage>
        <taxon>Eukaryota</taxon>
        <taxon>Fungi</taxon>
        <taxon>Dikarya</taxon>
        <taxon>Basidiomycota</taxon>
        <taxon>Agaricomycotina</taxon>
        <taxon>Agaricomycetes</taxon>
        <taxon>Agaricomycetidae</taxon>
        <taxon>Agaricales</taxon>
        <taxon>Marasmiineae</taxon>
        <taxon>Omphalotaceae</taxon>
        <taxon>Lentinula</taxon>
    </lineage>
</organism>
<dbReference type="EMBL" id="MU790532">
    <property type="protein sequence ID" value="KAJ3999815.1"/>
    <property type="molecule type" value="Genomic_DNA"/>
</dbReference>
<reference evidence="1" key="1">
    <citation type="submission" date="2022-08" db="EMBL/GenBank/DDBJ databases">
        <authorList>
            <consortium name="DOE Joint Genome Institute"/>
            <person name="Min B."/>
            <person name="Riley R."/>
            <person name="Sierra-Patev S."/>
            <person name="Naranjo-Ortiz M."/>
            <person name="Looney B."/>
            <person name="Konkel Z."/>
            <person name="Slot J.C."/>
            <person name="Sakamoto Y."/>
            <person name="Steenwyk J.L."/>
            <person name="Rokas A."/>
            <person name="Carro J."/>
            <person name="Camarero S."/>
            <person name="Ferreira P."/>
            <person name="Molpeceres G."/>
            <person name="Ruiz-Duenas F.J."/>
            <person name="Serrano A."/>
            <person name="Henrissat B."/>
            <person name="Drula E."/>
            <person name="Hughes K.W."/>
            <person name="Mata J.L."/>
            <person name="Ishikawa N.K."/>
            <person name="Vargas-Isla R."/>
            <person name="Ushijima S."/>
            <person name="Smith C.A."/>
            <person name="Ahrendt S."/>
            <person name="Andreopoulos W."/>
            <person name="He G."/>
            <person name="Labutti K."/>
            <person name="Lipzen A."/>
            <person name="Ng V."/>
            <person name="Sandor L."/>
            <person name="Barry K."/>
            <person name="Martinez A.T."/>
            <person name="Xiao Y."/>
            <person name="Gibbons J.G."/>
            <person name="Terashima K."/>
            <person name="Hibbett D.S."/>
            <person name="Grigoriev I.V."/>
        </authorList>
    </citation>
    <scope>NUCLEOTIDE SEQUENCE</scope>
    <source>
        <strain evidence="1">TFB10827</strain>
    </source>
</reference>
<proteinExistence type="predicted"/>
<keyword evidence="2" id="KW-1185">Reference proteome</keyword>
<evidence type="ECO:0000313" key="1">
    <source>
        <dbReference type="EMBL" id="KAJ3999815.1"/>
    </source>
</evidence>
<comment type="caution">
    <text evidence="1">The sequence shown here is derived from an EMBL/GenBank/DDBJ whole genome shotgun (WGS) entry which is preliminary data.</text>
</comment>
<name>A0ABQ8QMQ7_9AGAR</name>
<gene>
    <name evidence="1" type="ORF">F5050DRAFT_1735861</name>
</gene>
<protein>
    <submittedName>
        <fullName evidence="1">Uncharacterized protein</fullName>
    </submittedName>
</protein>